<feature type="region of interest" description="Disordered" evidence="1">
    <location>
        <begin position="375"/>
        <end position="396"/>
    </location>
</feature>
<keyword evidence="3" id="KW-1185">Reference proteome</keyword>
<comment type="caution">
    <text evidence="2">The sequence shown here is derived from an EMBL/GenBank/DDBJ whole genome shotgun (WGS) entry which is preliminary data.</text>
</comment>
<dbReference type="EMBL" id="AYKW01000035">
    <property type="protein sequence ID" value="PIL26849.1"/>
    <property type="molecule type" value="Genomic_DNA"/>
</dbReference>
<feature type="compositionally biased region" description="Low complexity" evidence="1">
    <location>
        <begin position="375"/>
        <end position="394"/>
    </location>
</feature>
<protein>
    <submittedName>
        <fullName evidence="2">Uncharacterized protein</fullName>
    </submittedName>
</protein>
<evidence type="ECO:0000313" key="2">
    <source>
        <dbReference type="EMBL" id="PIL26849.1"/>
    </source>
</evidence>
<proteinExistence type="predicted"/>
<evidence type="ECO:0000313" key="3">
    <source>
        <dbReference type="Proteomes" id="UP000230002"/>
    </source>
</evidence>
<dbReference type="STRING" id="1077348.A0A2G8RZA2"/>
<accession>A0A2G8RZA2</accession>
<dbReference type="Proteomes" id="UP000230002">
    <property type="component" value="Unassembled WGS sequence"/>
</dbReference>
<evidence type="ECO:0000256" key="1">
    <source>
        <dbReference type="SAM" id="MobiDB-lite"/>
    </source>
</evidence>
<organism evidence="2 3">
    <name type="scientific">Ganoderma sinense ZZ0214-1</name>
    <dbReference type="NCBI Taxonomy" id="1077348"/>
    <lineage>
        <taxon>Eukaryota</taxon>
        <taxon>Fungi</taxon>
        <taxon>Dikarya</taxon>
        <taxon>Basidiomycota</taxon>
        <taxon>Agaricomycotina</taxon>
        <taxon>Agaricomycetes</taxon>
        <taxon>Polyporales</taxon>
        <taxon>Polyporaceae</taxon>
        <taxon>Ganoderma</taxon>
    </lineage>
</organism>
<reference evidence="2 3" key="1">
    <citation type="journal article" date="2015" name="Sci. Rep.">
        <title>Chromosome-level genome map provides insights into diverse defense mechanisms in the medicinal fungus Ganoderma sinense.</title>
        <authorList>
            <person name="Zhu Y."/>
            <person name="Xu J."/>
            <person name="Sun C."/>
            <person name="Zhou S."/>
            <person name="Xu H."/>
            <person name="Nelson D.R."/>
            <person name="Qian J."/>
            <person name="Song J."/>
            <person name="Luo H."/>
            <person name="Xiang L."/>
            <person name="Li Y."/>
            <person name="Xu Z."/>
            <person name="Ji A."/>
            <person name="Wang L."/>
            <person name="Lu S."/>
            <person name="Hayward A."/>
            <person name="Sun W."/>
            <person name="Li X."/>
            <person name="Schwartz D.C."/>
            <person name="Wang Y."/>
            <person name="Chen S."/>
        </authorList>
    </citation>
    <scope>NUCLEOTIDE SEQUENCE [LARGE SCALE GENOMIC DNA]</scope>
    <source>
        <strain evidence="2 3">ZZ0214-1</strain>
    </source>
</reference>
<feature type="region of interest" description="Disordered" evidence="1">
    <location>
        <begin position="498"/>
        <end position="521"/>
    </location>
</feature>
<dbReference type="AlphaFoldDB" id="A0A2G8RZA2"/>
<name>A0A2G8RZA2_9APHY</name>
<dbReference type="OrthoDB" id="2752681at2759"/>
<feature type="compositionally biased region" description="Gly residues" evidence="1">
    <location>
        <begin position="512"/>
        <end position="521"/>
    </location>
</feature>
<sequence>MNQRIPGWVRDAYDRLWSRSEDFTAERRGLTVLTCPPPSNLGQRVIAVRDDYLQLWDFLKDAHHGKHHGGIVLTGHPGAGKFCFLLYAFARALREHVPVAFCNSPDEYYYCDRTGCRLYPTHGLVLHEIKLQDGKFSLVLVASSESVPIPPYKFINTSQMCFTVQATSPQSALLRCGRWVREREASYWVIQPWSEDEVRKLQHFYEEEPEGPHPWKNNDAYYSPLETFALLGPSIRKCFCAHGNRKTAHGPAHDFEAFLRPDDIFDDMDDFVDGLREQTMASLRPGGPDFHRLFVASKPWDISNPMRYSLLFHHAVPTLFLQRLLAARFRRRTTSEQVALVSNIPRIPQLKGLSFVYDPAILDLLCRPQRASPSAPCGPSASASASPSTTTTTTNGHVLRGSQQCQCHLADGTAFTLGPGLALASEEEVTPSTPSVALRDNHVYLLRSGSGFPWIDAFVVTVGEARPRPRTRVTLLQTTVCYRREVVSSAVRRVVELVRRSTPAPDPDPDKGGGGGGGGGGNGGEAIEWSFVFVTPSGRGEKMAKTVGEVQFRGRDWRHPAVVAGWLEVGALLGYAPEVVDALKRQDAESVGEHVDDDAELATHVHKATRLDSGCVDWDRLPPGGSLYGGP</sequence>
<gene>
    <name evidence="2" type="ORF">GSI_11029</name>
</gene>